<dbReference type="AlphaFoldDB" id="A0A2P8C7M7"/>
<dbReference type="PANTHER" id="PTHR46889:SF4">
    <property type="entry name" value="TRANSPOSASE INSO FOR INSERTION SEQUENCE ELEMENT IS911B-RELATED"/>
    <property type="match status" value="1"/>
</dbReference>
<dbReference type="InterPro" id="IPR025948">
    <property type="entry name" value="HTH-like_dom"/>
</dbReference>
<dbReference type="InterPro" id="IPR012337">
    <property type="entry name" value="RNaseH-like_sf"/>
</dbReference>
<dbReference type="InterPro" id="IPR036397">
    <property type="entry name" value="RNaseH_sf"/>
</dbReference>
<evidence type="ECO:0000313" key="2">
    <source>
        <dbReference type="EMBL" id="GET22368.1"/>
    </source>
</evidence>
<dbReference type="PANTHER" id="PTHR46889">
    <property type="entry name" value="TRANSPOSASE INSF FOR INSERTION SEQUENCE IS3B-RELATED"/>
    <property type="match status" value="1"/>
</dbReference>
<sequence length="271" mass="31364">MCKVLNVHRSGYYAWLKGRPCKRAIENRQLLEQIKQIHQESKKSYGSPRITATLRSQSVHVSRNRVARLMRKANIRAISKKKFIATTHSGHDYPVAKNLLNRNFKAGKPGTAWVSDITYIRTMEGWLYLTIVMDLADRMVIGWSTGKSLTANDTVLPAWKMARSVRPVVKSLIFHSDRGIQYASNEFRETISQQALVQQSMSRKGNCWDNAVAESFFKTLKTEWTNHQVYVTRKQAEISLFEYIETWYNTRRKHSSLNYMSPLEFGKQLVA</sequence>
<evidence type="ECO:0000259" key="1">
    <source>
        <dbReference type="PROSITE" id="PS50994"/>
    </source>
</evidence>
<dbReference type="Pfam" id="PF13276">
    <property type="entry name" value="HTH_21"/>
    <property type="match status" value="1"/>
</dbReference>
<dbReference type="Proteomes" id="UP000240621">
    <property type="component" value="Unassembled WGS sequence"/>
</dbReference>
<evidence type="ECO:0000313" key="5">
    <source>
        <dbReference type="Proteomes" id="UP000396862"/>
    </source>
</evidence>
<name>A0A2P8C7M7_9BACT</name>
<evidence type="ECO:0000313" key="4">
    <source>
        <dbReference type="Proteomes" id="UP000240621"/>
    </source>
</evidence>
<dbReference type="Pfam" id="PF00665">
    <property type="entry name" value="rve"/>
    <property type="match status" value="1"/>
</dbReference>
<dbReference type="Proteomes" id="UP000396862">
    <property type="component" value="Unassembled WGS sequence"/>
</dbReference>
<gene>
    <name evidence="3" type="ORF">CLV93_112103</name>
    <name evidence="2" type="ORF">JCM18694_26140</name>
</gene>
<keyword evidence="5" id="KW-1185">Reference proteome</keyword>
<protein>
    <submittedName>
        <fullName evidence="2 3">Transposase</fullName>
    </submittedName>
</protein>
<accession>A0A2P8C7M7</accession>
<dbReference type="GO" id="GO:0003676">
    <property type="term" value="F:nucleic acid binding"/>
    <property type="evidence" value="ECO:0007669"/>
    <property type="project" value="InterPro"/>
</dbReference>
<dbReference type="PROSITE" id="PS50994">
    <property type="entry name" value="INTEGRASE"/>
    <property type="match status" value="1"/>
</dbReference>
<dbReference type="EMBL" id="BLAU01000001">
    <property type="protein sequence ID" value="GET22368.1"/>
    <property type="molecule type" value="Genomic_DNA"/>
</dbReference>
<dbReference type="NCBIfam" id="NF033516">
    <property type="entry name" value="transpos_IS3"/>
    <property type="match status" value="1"/>
</dbReference>
<dbReference type="InterPro" id="IPR001584">
    <property type="entry name" value="Integrase_cat-core"/>
</dbReference>
<organism evidence="3 4">
    <name type="scientific">Prolixibacter denitrificans</name>
    <dbReference type="NCBI Taxonomy" id="1541063"/>
    <lineage>
        <taxon>Bacteria</taxon>
        <taxon>Pseudomonadati</taxon>
        <taxon>Bacteroidota</taxon>
        <taxon>Bacteroidia</taxon>
        <taxon>Marinilabiliales</taxon>
        <taxon>Prolixibacteraceae</taxon>
        <taxon>Prolixibacter</taxon>
    </lineage>
</organism>
<dbReference type="GO" id="GO:0015074">
    <property type="term" value="P:DNA integration"/>
    <property type="evidence" value="ECO:0007669"/>
    <property type="project" value="InterPro"/>
</dbReference>
<dbReference type="SUPFAM" id="SSF53098">
    <property type="entry name" value="Ribonuclease H-like"/>
    <property type="match status" value="1"/>
</dbReference>
<dbReference type="Gene3D" id="3.30.420.10">
    <property type="entry name" value="Ribonuclease H-like superfamily/Ribonuclease H"/>
    <property type="match status" value="1"/>
</dbReference>
<evidence type="ECO:0000313" key="3">
    <source>
        <dbReference type="EMBL" id="PSK80968.1"/>
    </source>
</evidence>
<feature type="domain" description="Integrase catalytic" evidence="1">
    <location>
        <begin position="105"/>
        <end position="270"/>
    </location>
</feature>
<dbReference type="InterPro" id="IPR050900">
    <property type="entry name" value="Transposase_IS3/IS150/IS904"/>
</dbReference>
<reference evidence="2 5" key="2">
    <citation type="submission" date="2019-10" db="EMBL/GenBank/DDBJ databases">
        <title>Prolixibacter strains distinguished by the presence of nitrate reductase genes were adept at nitrate-dependent anaerobic corrosion of metallic iron and carbon steel.</title>
        <authorList>
            <person name="Iino T."/>
            <person name="Shono N."/>
            <person name="Ito K."/>
            <person name="Nakamura R."/>
            <person name="Sueoka K."/>
            <person name="Harayama S."/>
            <person name="Ohkuma M."/>
        </authorList>
    </citation>
    <scope>NUCLEOTIDE SEQUENCE [LARGE SCALE GENOMIC DNA]</scope>
    <source>
        <strain evidence="2 5">MIC1-1</strain>
    </source>
</reference>
<reference evidence="3 4" key="1">
    <citation type="submission" date="2018-03" db="EMBL/GenBank/DDBJ databases">
        <title>Genomic Encyclopedia of Archaeal and Bacterial Type Strains, Phase II (KMG-II): from individual species to whole genera.</title>
        <authorList>
            <person name="Goeker M."/>
        </authorList>
    </citation>
    <scope>NUCLEOTIDE SEQUENCE [LARGE SCALE GENOMIC DNA]</scope>
    <source>
        <strain evidence="3 4">DSM 27267</strain>
    </source>
</reference>
<dbReference type="EMBL" id="PYGC01000012">
    <property type="protein sequence ID" value="PSK80968.1"/>
    <property type="molecule type" value="Genomic_DNA"/>
</dbReference>
<dbReference type="Pfam" id="PF13333">
    <property type="entry name" value="rve_2"/>
    <property type="match status" value="1"/>
</dbReference>
<comment type="caution">
    <text evidence="3">The sequence shown here is derived from an EMBL/GenBank/DDBJ whole genome shotgun (WGS) entry which is preliminary data.</text>
</comment>
<proteinExistence type="predicted"/>
<dbReference type="InterPro" id="IPR048020">
    <property type="entry name" value="Transpos_IS3"/>
</dbReference>